<dbReference type="OrthoDB" id="111026at2157"/>
<dbReference type="PANTHER" id="PTHR35894:SF1">
    <property type="entry name" value="PHOSPHORIBULOKINASE _ URIDINE KINASE FAMILY"/>
    <property type="match status" value="1"/>
</dbReference>
<dbReference type="GeneID" id="24841999"/>
<dbReference type="InterPro" id="IPR027417">
    <property type="entry name" value="P-loop_NTPase"/>
</dbReference>
<accession>A0A075LT37</accession>
<dbReference type="KEGG" id="ppac:PAP_04375"/>
<feature type="domain" description="ORC1/DEAH AAA+ ATPase" evidence="1">
    <location>
        <begin position="67"/>
        <end position="207"/>
    </location>
</feature>
<evidence type="ECO:0000313" key="2">
    <source>
        <dbReference type="EMBL" id="AIF69286.1"/>
    </source>
</evidence>
<dbReference type="Proteomes" id="UP000027981">
    <property type="component" value="Chromosome"/>
</dbReference>
<dbReference type="AlphaFoldDB" id="A0A075LT37"/>
<reference evidence="2 3" key="2">
    <citation type="journal article" date="2015" name="Genome Announc.">
        <title>Complete Genome Sequence of Hyperthermophilic Piezophilic Archaeon Palaeococcus pacificus DY20341T, Isolated from Deep-Sea Hydrothermal Sediments.</title>
        <authorList>
            <person name="Zeng X."/>
            <person name="Jebbar M."/>
            <person name="Shao Z."/>
        </authorList>
    </citation>
    <scope>NUCLEOTIDE SEQUENCE [LARGE SCALE GENOMIC DNA]</scope>
    <source>
        <strain evidence="2 3">DY20341</strain>
    </source>
</reference>
<dbReference type="InterPro" id="IPR049945">
    <property type="entry name" value="AAA_22"/>
</dbReference>
<dbReference type="InterPro" id="IPR052026">
    <property type="entry name" value="ExeA_AAA_ATPase_DNA-bind"/>
</dbReference>
<sequence>MENKVMPLKVYQSPSYEIYGISKNPFAELASEGIRDVESIHVYQEVDMKLSMALSEVLGNKTSIAFSIVGPLGMGKTQRLKSLAKSIEENNGKAIYVKVDTNDILKITRDIFNAFKPPKSKTAIFLENLSKKLGFIDQLEKMLTSVDEYKSRDIAELLTKEMSKYPHSALLLDELENMQTAREQEKIQFFEMLRHFISNMPPGCIFVFACVPEAYEEYTKLFPAFFMRLHYEFKLRPMSIDETFELVKKRLNGVRIRDTDDPIYPFTEKAIELIHSLGKGNPRQILRLLHFVLNEASKHKFDPIDDYVVTTILEEPKSLEEYLTRIPDDYKELVEAIVFKFKGGPVSYIQIAKEVKKPGIQVYDHLEELIRLGFLVGDPKGNYKVPEYVRRFMEKEERAGEAEE</sequence>
<dbReference type="STRING" id="1343739.PAP_04375"/>
<dbReference type="SUPFAM" id="SSF52540">
    <property type="entry name" value="P-loop containing nucleoside triphosphate hydrolases"/>
    <property type="match status" value="1"/>
</dbReference>
<reference evidence="3" key="1">
    <citation type="submission" date="2013-06" db="EMBL/GenBank/DDBJ databases">
        <title>Complete Genome Sequence of Hyperthermophilic Palaeococcus pacificus DY20341T, Isolated from a Deep-Sea Hydrothermal Sediments.</title>
        <authorList>
            <person name="Zeng X."/>
            <person name="Shao Z."/>
        </authorList>
    </citation>
    <scope>NUCLEOTIDE SEQUENCE [LARGE SCALE GENOMIC DNA]</scope>
    <source>
        <strain evidence="3">DY20341</strain>
    </source>
</reference>
<dbReference type="EMBL" id="CP006019">
    <property type="protein sequence ID" value="AIF69286.1"/>
    <property type="molecule type" value="Genomic_DNA"/>
</dbReference>
<gene>
    <name evidence="2" type="ORF">PAP_04375</name>
</gene>
<protein>
    <submittedName>
        <fullName evidence="2">ATPase</fullName>
    </submittedName>
</protein>
<evidence type="ECO:0000313" key="3">
    <source>
        <dbReference type="Proteomes" id="UP000027981"/>
    </source>
</evidence>
<dbReference type="Gene3D" id="3.40.50.300">
    <property type="entry name" value="P-loop containing nucleotide triphosphate hydrolases"/>
    <property type="match status" value="1"/>
</dbReference>
<name>A0A075LT37_9EURY</name>
<keyword evidence="3" id="KW-1185">Reference proteome</keyword>
<dbReference type="Pfam" id="PF13401">
    <property type="entry name" value="AAA_22"/>
    <property type="match status" value="1"/>
</dbReference>
<dbReference type="PANTHER" id="PTHR35894">
    <property type="entry name" value="GENERAL SECRETION PATHWAY PROTEIN A-RELATED"/>
    <property type="match status" value="1"/>
</dbReference>
<organism evidence="2 3">
    <name type="scientific">Palaeococcus pacificus DY20341</name>
    <dbReference type="NCBI Taxonomy" id="1343739"/>
    <lineage>
        <taxon>Archaea</taxon>
        <taxon>Methanobacteriati</taxon>
        <taxon>Methanobacteriota</taxon>
        <taxon>Thermococci</taxon>
        <taxon>Thermococcales</taxon>
        <taxon>Thermococcaceae</taxon>
        <taxon>Palaeococcus</taxon>
    </lineage>
</organism>
<dbReference type="RefSeq" id="WP_048164861.1">
    <property type="nucleotide sequence ID" value="NZ_CP006019.1"/>
</dbReference>
<evidence type="ECO:0000259" key="1">
    <source>
        <dbReference type="Pfam" id="PF13401"/>
    </source>
</evidence>
<proteinExistence type="predicted"/>
<dbReference type="eggNOG" id="arCOG00472">
    <property type="taxonomic scope" value="Archaea"/>
</dbReference>
<dbReference type="GO" id="GO:0016887">
    <property type="term" value="F:ATP hydrolysis activity"/>
    <property type="evidence" value="ECO:0007669"/>
    <property type="project" value="InterPro"/>
</dbReference>
<dbReference type="HOGENOM" id="CLU_686286_0_0_2"/>